<evidence type="ECO:0000313" key="2">
    <source>
        <dbReference type="EMBL" id="AXI08238.1"/>
    </source>
</evidence>
<dbReference type="Proteomes" id="UP000253908">
    <property type="component" value="Chromosome"/>
</dbReference>
<dbReference type="EMBL" id="CP024848">
    <property type="protein sequence ID" value="AXI08238.1"/>
    <property type="molecule type" value="Genomic_DNA"/>
</dbReference>
<gene>
    <name evidence="2" type="ORF">CUC15_04330</name>
</gene>
<feature type="domain" description="ORC1/DEAH AAA+ ATPase" evidence="1">
    <location>
        <begin position="137"/>
        <end position="286"/>
    </location>
</feature>
<dbReference type="Gene3D" id="3.40.50.300">
    <property type="entry name" value="P-loop containing nucleotide triphosphate hydrolases"/>
    <property type="match status" value="1"/>
</dbReference>
<dbReference type="GO" id="GO:0016887">
    <property type="term" value="F:ATP hydrolysis activity"/>
    <property type="evidence" value="ECO:0007669"/>
    <property type="project" value="InterPro"/>
</dbReference>
<accession>A0A345PE08</accession>
<dbReference type="AlphaFoldDB" id="A0A345PE08"/>
<name>A0A345PE08_9BACI</name>
<dbReference type="OrthoDB" id="5593847at2"/>
<dbReference type="Pfam" id="PF13401">
    <property type="entry name" value="AAA_22"/>
    <property type="match status" value="1"/>
</dbReference>
<proteinExistence type="predicted"/>
<dbReference type="SUPFAM" id="SSF52540">
    <property type="entry name" value="P-loop containing nucleoside triphosphate hydrolases"/>
    <property type="match status" value="1"/>
</dbReference>
<reference evidence="3" key="1">
    <citation type="submission" date="2017-11" db="EMBL/GenBank/DDBJ databases">
        <authorList>
            <person name="Zhu W."/>
        </authorList>
    </citation>
    <scope>NUCLEOTIDE SEQUENCE [LARGE SCALE GENOMIC DNA]</scope>
    <source>
        <strain evidence="3">160</strain>
    </source>
</reference>
<protein>
    <submittedName>
        <fullName evidence="2">AAA family ATPase</fullName>
    </submittedName>
</protein>
<dbReference type="InterPro" id="IPR052026">
    <property type="entry name" value="ExeA_AAA_ATPase_DNA-bind"/>
</dbReference>
<organism evidence="2 3">
    <name type="scientific">Oceanobacillus zhaokaii</name>
    <dbReference type="NCBI Taxonomy" id="2052660"/>
    <lineage>
        <taxon>Bacteria</taxon>
        <taxon>Bacillati</taxon>
        <taxon>Bacillota</taxon>
        <taxon>Bacilli</taxon>
        <taxon>Bacillales</taxon>
        <taxon>Bacillaceae</taxon>
        <taxon>Oceanobacillus</taxon>
    </lineage>
</organism>
<dbReference type="InterPro" id="IPR049945">
    <property type="entry name" value="AAA_22"/>
</dbReference>
<dbReference type="KEGG" id="ocn:CUC15_04330"/>
<evidence type="ECO:0000313" key="3">
    <source>
        <dbReference type="Proteomes" id="UP000253908"/>
    </source>
</evidence>
<keyword evidence="3" id="KW-1185">Reference proteome</keyword>
<dbReference type="PANTHER" id="PTHR35894">
    <property type="entry name" value="GENERAL SECRETION PATHWAY PROTEIN A-RELATED"/>
    <property type="match status" value="1"/>
</dbReference>
<evidence type="ECO:0000259" key="1">
    <source>
        <dbReference type="Pfam" id="PF13401"/>
    </source>
</evidence>
<dbReference type="PANTHER" id="PTHR35894:SF1">
    <property type="entry name" value="PHOSPHORIBULOKINASE _ URIDINE KINASE FAMILY"/>
    <property type="match status" value="1"/>
</dbReference>
<sequence>MMILSNAIFLPNGMEAIKAEYKEFPLEEFNQNPLIQALPPLLDKAAIIKKLMVKPIYKEEEKHVDSAYRIYMVNRLFQLFTPLPVHIEVWNMIHSLIMQGYLARNPFDKNYKQYINESGREIINRSYEINSRQNFRTTAGCGTFIGYSGIGKTTTINRVLSNIPQVIVHNQYKNIHYNQIQLVWLKLEAPSNSSLKALCLQFFMKIDELLGTNNYKKYVSRNMSVDHMLPLISQVSHNIGLGLLIIDETQNIKKRGADQIMNFFVYLINSGINLCLIGTPGAYDLFGKELRMTRRLTGNAEIIYNNMKYGNEFSFLLESIWKYQWTRNFVPFNEELGKTIYEETQGISDLVIKIFVYSQQLAIENGKEELSIDLIKKLAKEKFRLLQPMLEAIRSGNPHKIAKYEDIRRIDLEKPVVTKIKEMRKQEPVNTKRQEEVKVVENTAEPRKKVKRKEYKEDDLRYLLQQGVENEKTPYQVLLENEYIEDATKWIEAGTP</sequence>
<dbReference type="InterPro" id="IPR027417">
    <property type="entry name" value="P-loop_NTPase"/>
</dbReference>